<dbReference type="Proteomes" id="UP000805193">
    <property type="component" value="Unassembled WGS sequence"/>
</dbReference>
<sequence>MMNKPLSFFFFALQIVQLSVLAESSGIAASMLFTFPEIHADTAESSCPVPDCSPCADRCDHVPSPDHLIGTFKTTLTTPTSGTDASRPPLRSFVFSGLGGNMMNRPPSFFFFALQQGENVLGRVALGKEGAEMQRVLADYDYHHAMAQHAAVVSAAGGGQLHPAMAQLPMLPTGLNLSMGSAANMAANMAAAAGLQMSSLAAGNSTSSGSGSGSGVHHHHHHHHLQHQHAPAAHQGLHQHQHHHHVGYMGHLAAGAGGKLKHKKPKVNKDGVPAPKRATTAYITFTQWYREEMKKSGRQIPRIGDFGKECAGKWNTMSDEDKQPFLGAAARDRERYKREMEVYKPARDVNKPKRPGTAFMLFMADFRKEMAGKEPEGGVAALAKLGITVSGWSLGETMLHLVEATRSSHAQEVGSGDKRETPSAPSARGVFSFFRHAEPSFSSQAGGDCCG</sequence>
<reference evidence="1 2" key="1">
    <citation type="journal article" date="2020" name="Cell">
        <title>Large-Scale Comparative Analyses of Tick Genomes Elucidate Their Genetic Diversity and Vector Capacities.</title>
        <authorList>
            <consortium name="Tick Genome and Microbiome Consortium (TIGMIC)"/>
            <person name="Jia N."/>
            <person name="Wang J."/>
            <person name="Shi W."/>
            <person name="Du L."/>
            <person name="Sun Y."/>
            <person name="Zhan W."/>
            <person name="Jiang J.F."/>
            <person name="Wang Q."/>
            <person name="Zhang B."/>
            <person name="Ji P."/>
            <person name="Bell-Sakyi L."/>
            <person name="Cui X.M."/>
            <person name="Yuan T.T."/>
            <person name="Jiang B.G."/>
            <person name="Yang W.F."/>
            <person name="Lam T.T."/>
            <person name="Chang Q.C."/>
            <person name="Ding S.J."/>
            <person name="Wang X.J."/>
            <person name="Zhu J.G."/>
            <person name="Ruan X.D."/>
            <person name="Zhao L."/>
            <person name="Wei J.T."/>
            <person name="Ye R.Z."/>
            <person name="Que T.C."/>
            <person name="Du C.H."/>
            <person name="Zhou Y.H."/>
            <person name="Cheng J.X."/>
            <person name="Dai P.F."/>
            <person name="Guo W.B."/>
            <person name="Han X.H."/>
            <person name="Huang E.J."/>
            <person name="Li L.F."/>
            <person name="Wei W."/>
            <person name="Gao Y.C."/>
            <person name="Liu J.Z."/>
            <person name="Shao H.Z."/>
            <person name="Wang X."/>
            <person name="Wang C.C."/>
            <person name="Yang T.C."/>
            <person name="Huo Q.B."/>
            <person name="Li W."/>
            <person name="Chen H.Y."/>
            <person name="Chen S.E."/>
            <person name="Zhou L.G."/>
            <person name="Ni X.B."/>
            <person name="Tian J.H."/>
            <person name="Sheng Y."/>
            <person name="Liu T."/>
            <person name="Pan Y.S."/>
            <person name="Xia L.Y."/>
            <person name="Li J."/>
            <person name="Zhao F."/>
            <person name="Cao W.C."/>
        </authorList>
    </citation>
    <scope>NUCLEOTIDE SEQUENCE [LARGE SCALE GENOMIC DNA]</scope>
    <source>
        <strain evidence="1">Iper-2018</strain>
    </source>
</reference>
<keyword evidence="2" id="KW-1185">Reference proteome</keyword>
<protein>
    <submittedName>
        <fullName evidence="1">Uncharacterized protein</fullName>
    </submittedName>
</protein>
<evidence type="ECO:0000313" key="2">
    <source>
        <dbReference type="Proteomes" id="UP000805193"/>
    </source>
</evidence>
<gene>
    <name evidence="1" type="ORF">HPB47_013829</name>
</gene>
<accession>A0AC60QYK7</accession>
<dbReference type="EMBL" id="JABSTQ010002072">
    <property type="protein sequence ID" value="KAG0444406.1"/>
    <property type="molecule type" value="Genomic_DNA"/>
</dbReference>
<comment type="caution">
    <text evidence="1">The sequence shown here is derived from an EMBL/GenBank/DDBJ whole genome shotgun (WGS) entry which is preliminary data.</text>
</comment>
<organism evidence="1 2">
    <name type="scientific">Ixodes persulcatus</name>
    <name type="common">Taiga tick</name>
    <dbReference type="NCBI Taxonomy" id="34615"/>
    <lineage>
        <taxon>Eukaryota</taxon>
        <taxon>Metazoa</taxon>
        <taxon>Ecdysozoa</taxon>
        <taxon>Arthropoda</taxon>
        <taxon>Chelicerata</taxon>
        <taxon>Arachnida</taxon>
        <taxon>Acari</taxon>
        <taxon>Parasitiformes</taxon>
        <taxon>Ixodida</taxon>
        <taxon>Ixodoidea</taxon>
        <taxon>Ixodidae</taxon>
        <taxon>Ixodinae</taxon>
        <taxon>Ixodes</taxon>
    </lineage>
</organism>
<evidence type="ECO:0000313" key="1">
    <source>
        <dbReference type="EMBL" id="KAG0444406.1"/>
    </source>
</evidence>
<proteinExistence type="predicted"/>
<name>A0AC60QYK7_IXOPE</name>